<evidence type="ECO:0000313" key="3">
    <source>
        <dbReference type="EMBL" id="ASP38531.1"/>
    </source>
</evidence>
<feature type="signal peptide" evidence="1">
    <location>
        <begin position="1"/>
        <end position="28"/>
    </location>
</feature>
<dbReference type="GO" id="GO:0031210">
    <property type="term" value="F:phosphatidylcholine binding"/>
    <property type="evidence" value="ECO:0007669"/>
    <property type="project" value="TreeGrafter"/>
</dbReference>
<sequence>MSRFSLSQSLLRWSLASVLATGSIGACAMTNPKDVGDANGDDIDVINDGIIACTDYSAVQQAPAFSFPAQQDFKSFGNRLLALDKPFHMGHDKIVSAGQATSLVGKFDYGAVFHKDLEGEEVQAFITGSGKDDWQYLGQFTTNNDGKIFVPVDGQQEGQYVVRMVVLGDLSYTDVYLTAIEAGRKAVVFDIDETLTKSDLEQILDYTGIEAADPRPAAGQLVQEYIDRGYHPVFVTARTYWYAKGTRRWLRDTLNLPDFTLRTTFANQQGLFETAQYKTEVMQAMQDAGVEFVRAYGNADTDAEAFANVGIPLSETYMIGENAGINGTQAITAEGYQQHIADVVLNTPHSGCQ</sequence>
<dbReference type="Pfam" id="PF24694">
    <property type="entry name" value="LNS2_PITM1-3"/>
    <property type="match status" value="1"/>
</dbReference>
<protein>
    <submittedName>
        <fullName evidence="3">Haloacid dehalogenase</fullName>
    </submittedName>
</protein>
<keyword evidence="1" id="KW-0732">Signal</keyword>
<dbReference type="GO" id="GO:0035091">
    <property type="term" value="F:phosphatidylinositol binding"/>
    <property type="evidence" value="ECO:0007669"/>
    <property type="project" value="TreeGrafter"/>
</dbReference>
<dbReference type="PROSITE" id="PS51257">
    <property type="entry name" value="PROKAR_LIPOPROTEIN"/>
    <property type="match status" value="1"/>
</dbReference>
<dbReference type="GO" id="GO:0008526">
    <property type="term" value="F:phosphatidylinositol transfer activity"/>
    <property type="evidence" value="ECO:0007669"/>
    <property type="project" value="TreeGrafter"/>
</dbReference>
<feature type="domain" description="LNS2/PITP" evidence="2">
    <location>
        <begin position="187"/>
        <end position="328"/>
    </location>
</feature>
<dbReference type="Proteomes" id="UP000202440">
    <property type="component" value="Chromosome"/>
</dbReference>
<dbReference type="AlphaFoldDB" id="A0A222FJD2"/>
<reference evidence="3 4" key="1">
    <citation type="submission" date="2017-07" db="EMBL/GenBank/DDBJ databases">
        <title>Annotated genome sequence of Bacterioplanes sanyensis isolated from Red Sea.</title>
        <authorList>
            <person name="Rehman Z.U."/>
        </authorList>
    </citation>
    <scope>NUCLEOTIDE SEQUENCE [LARGE SCALE GENOMIC DNA]</scope>
    <source>
        <strain evidence="3 4">NV9</strain>
    </source>
</reference>
<dbReference type="GO" id="GO:0008525">
    <property type="term" value="F:phosphatidylcholine transporter activity"/>
    <property type="evidence" value="ECO:0007669"/>
    <property type="project" value="TreeGrafter"/>
</dbReference>
<dbReference type="InterPro" id="IPR031315">
    <property type="entry name" value="LNS2/PITP"/>
</dbReference>
<proteinExistence type="predicted"/>
<gene>
    <name evidence="3" type="ORF">CHH28_07520</name>
</gene>
<dbReference type="RefSeq" id="WP_094059723.1">
    <property type="nucleotide sequence ID" value="NZ_CP022530.1"/>
</dbReference>
<dbReference type="InterPro" id="IPR023214">
    <property type="entry name" value="HAD_sf"/>
</dbReference>
<feature type="chain" id="PRO_5012081431" evidence="1">
    <location>
        <begin position="29"/>
        <end position="353"/>
    </location>
</feature>
<accession>A0A222FJD2</accession>
<evidence type="ECO:0000313" key="4">
    <source>
        <dbReference type="Proteomes" id="UP000202440"/>
    </source>
</evidence>
<dbReference type="GO" id="GO:0005737">
    <property type="term" value="C:cytoplasm"/>
    <property type="evidence" value="ECO:0007669"/>
    <property type="project" value="TreeGrafter"/>
</dbReference>
<dbReference type="OrthoDB" id="9154097at2"/>
<dbReference type="Pfam" id="PF24695">
    <property type="entry name" value="PITM1-3"/>
    <property type="match status" value="1"/>
</dbReference>
<evidence type="ECO:0000259" key="2">
    <source>
        <dbReference type="SMART" id="SM00775"/>
    </source>
</evidence>
<dbReference type="EMBL" id="CP022530">
    <property type="protein sequence ID" value="ASP38531.1"/>
    <property type="molecule type" value="Genomic_DNA"/>
</dbReference>
<name>A0A222FJD2_9GAMM</name>
<organism evidence="3 4">
    <name type="scientific">Bacterioplanes sanyensis</name>
    <dbReference type="NCBI Taxonomy" id="1249553"/>
    <lineage>
        <taxon>Bacteria</taxon>
        <taxon>Pseudomonadati</taxon>
        <taxon>Pseudomonadota</taxon>
        <taxon>Gammaproteobacteria</taxon>
        <taxon>Oceanospirillales</taxon>
        <taxon>Oceanospirillaceae</taxon>
        <taxon>Bacterioplanes</taxon>
    </lineage>
</organism>
<dbReference type="PANTHER" id="PTHR10658:SF11">
    <property type="entry name" value="VIBRATOR, ISOFORM B"/>
    <property type="match status" value="1"/>
</dbReference>
<dbReference type="InterPro" id="IPR001666">
    <property type="entry name" value="PI_transfer"/>
</dbReference>
<dbReference type="InterPro" id="IPR036412">
    <property type="entry name" value="HAD-like_sf"/>
</dbReference>
<keyword evidence="4" id="KW-1185">Reference proteome</keyword>
<dbReference type="Gene3D" id="3.40.50.1000">
    <property type="entry name" value="HAD superfamily/HAD-like"/>
    <property type="match status" value="1"/>
</dbReference>
<dbReference type="PANTHER" id="PTHR10658">
    <property type="entry name" value="PHOSPHATIDYLINOSITOL TRANSFER PROTEIN"/>
    <property type="match status" value="1"/>
</dbReference>
<dbReference type="SUPFAM" id="SSF56784">
    <property type="entry name" value="HAD-like"/>
    <property type="match status" value="1"/>
</dbReference>
<evidence type="ECO:0000256" key="1">
    <source>
        <dbReference type="SAM" id="SignalP"/>
    </source>
</evidence>
<dbReference type="SMART" id="SM00775">
    <property type="entry name" value="LNS2"/>
    <property type="match status" value="1"/>
</dbReference>
<dbReference type="KEGG" id="bsan:CHH28_07520"/>